<dbReference type="Proteomes" id="UP001217083">
    <property type="component" value="Unassembled WGS sequence"/>
</dbReference>
<evidence type="ECO:0008006" key="3">
    <source>
        <dbReference type="Google" id="ProtNLM"/>
    </source>
</evidence>
<dbReference type="RefSeq" id="WP_275616205.1">
    <property type="nucleotide sequence ID" value="NZ_JARFVA010000003.1"/>
</dbReference>
<dbReference type="EMBL" id="JARFVA010000003">
    <property type="protein sequence ID" value="MDF0707726.1"/>
    <property type="molecule type" value="Genomic_DNA"/>
</dbReference>
<reference evidence="1 2" key="1">
    <citation type="submission" date="2023-03" db="EMBL/GenBank/DDBJ databases">
        <title>Muricauda XX sp. nov. and Muricauda XXX sp. nov., two novel species isolated from Okinawa Trough.</title>
        <authorList>
            <person name="Cao W."/>
            <person name="Deng X."/>
        </authorList>
    </citation>
    <scope>NUCLEOTIDE SEQUENCE [LARGE SCALE GENOMIC DNA]</scope>
    <source>
        <strain evidence="1 2">81s02</strain>
    </source>
</reference>
<dbReference type="InterPro" id="IPR029024">
    <property type="entry name" value="TerB-like"/>
</dbReference>
<organism evidence="1 2">
    <name type="scientific">Flagellimonas okinawensis</name>
    <dbReference type="NCBI Taxonomy" id="3031324"/>
    <lineage>
        <taxon>Bacteria</taxon>
        <taxon>Pseudomonadati</taxon>
        <taxon>Bacteroidota</taxon>
        <taxon>Flavobacteriia</taxon>
        <taxon>Flavobacteriales</taxon>
        <taxon>Flavobacteriaceae</taxon>
        <taxon>Flagellimonas</taxon>
    </lineage>
</organism>
<dbReference type="SUPFAM" id="SSF158682">
    <property type="entry name" value="TerB-like"/>
    <property type="match status" value="1"/>
</dbReference>
<protein>
    <recommendedName>
        <fullName evidence="3">TerB family tellurite resistance protein</fullName>
    </recommendedName>
</protein>
<gene>
    <name evidence="1" type="ORF">PY091_10900</name>
</gene>
<accession>A0ABT5XQ63</accession>
<keyword evidence="2" id="KW-1185">Reference proteome</keyword>
<name>A0ABT5XQ63_9FLAO</name>
<proteinExistence type="predicted"/>
<sequence>MEVVNLLEYNEHKNRIAHFASIVRLVTKDGSVDPQEEKVIRRLSEKMDIKPEDYRRIVAHPEKYVPTPAKGVEERLEGIYTLFRTVYTEHYMNDQEQKLVLRYAVELGYSEEKAKEILENSVRIFTSKLSSKEYRMLIQG</sequence>
<dbReference type="Gene3D" id="1.10.3680.10">
    <property type="entry name" value="TerB-like"/>
    <property type="match status" value="1"/>
</dbReference>
<evidence type="ECO:0000313" key="1">
    <source>
        <dbReference type="EMBL" id="MDF0707726.1"/>
    </source>
</evidence>
<comment type="caution">
    <text evidence="1">The sequence shown here is derived from an EMBL/GenBank/DDBJ whole genome shotgun (WGS) entry which is preliminary data.</text>
</comment>
<evidence type="ECO:0000313" key="2">
    <source>
        <dbReference type="Proteomes" id="UP001217083"/>
    </source>
</evidence>